<evidence type="ECO:0000256" key="8">
    <source>
        <dbReference type="RuleBase" id="RU362002"/>
    </source>
</evidence>
<accession>A0A6A2XBR3</accession>
<feature type="transmembrane region" description="Helical" evidence="8">
    <location>
        <begin position="145"/>
        <end position="166"/>
    </location>
</feature>
<dbReference type="NCBIfam" id="TIGR00836">
    <property type="entry name" value="amt"/>
    <property type="match status" value="1"/>
</dbReference>
<dbReference type="PRINTS" id="PR00342">
    <property type="entry name" value="RHESUSRHD"/>
</dbReference>
<dbReference type="PANTHER" id="PTHR43029:SF7">
    <property type="entry name" value="AMMONIUM TRANSPORTER 2 MEMBER 5"/>
    <property type="match status" value="1"/>
</dbReference>
<dbReference type="OrthoDB" id="534912at2759"/>
<keyword evidence="5 8" id="KW-1133">Transmembrane helix</keyword>
<dbReference type="GO" id="GO:0005886">
    <property type="term" value="C:plasma membrane"/>
    <property type="evidence" value="ECO:0007669"/>
    <property type="project" value="UniProtKB-SubCell"/>
</dbReference>
<feature type="transmembrane region" description="Helical" evidence="8">
    <location>
        <begin position="217"/>
        <end position="234"/>
    </location>
</feature>
<feature type="transmembrane region" description="Helical" evidence="8">
    <location>
        <begin position="56"/>
        <end position="78"/>
    </location>
</feature>
<sequence>MASSFSLPPNLAANEASPEWMNKGDNAWQLTAATLVGLQSIPGLIILYGGSVKKKWAVNSAFMVLYAFACVVFCWAVWGYRLSFGERMVPFWGKPNVALDGVYLIGKPFLGKFPNATMVYFQGVFAAITLILIAGALLGRMNFYAWMMFVPLWLTFSYTLTAFSIWSPHGFLTKMGIIDYSGGYVIHLSSGIAGFTAAYWVGPRLTQDRQRFPPNNILLMLFGAGLLWMGWTGFNGGDPYEVSVDASLAVINTHICTAVSLLTWLLLDSVFFRKPSIIGAVQGMITGLVCITPAAGVVQGWAAIIMGLCSGSIPWFTMMVVHKRSEVLQKVDDTMAVFHTHAVAGSLGGILSGIFAVPKLNGLFYGAPGHYIGLFYGLADGRTHDGFRQIGVQLIGILFVVVVNVVSTSIICVVVQVFVPLRMSEEDMEIGDEAAHGEEAYAIWGDEEERLDPKYELPKTKAPGQVEMTWS</sequence>
<feature type="domain" description="Ammonium transporter AmtB-like" evidence="9">
    <location>
        <begin position="27"/>
        <end position="441"/>
    </location>
</feature>
<keyword evidence="7 8" id="KW-0924">Ammonia transport</keyword>
<dbReference type="Proteomes" id="UP000436088">
    <property type="component" value="Unassembled WGS sequence"/>
</dbReference>
<dbReference type="InterPro" id="IPR029020">
    <property type="entry name" value="Ammonium/urea_transptr"/>
</dbReference>
<evidence type="ECO:0000256" key="3">
    <source>
        <dbReference type="ARBA" id="ARBA00022448"/>
    </source>
</evidence>
<evidence type="ECO:0000313" key="11">
    <source>
        <dbReference type="Proteomes" id="UP000436088"/>
    </source>
</evidence>
<evidence type="ECO:0000256" key="2">
    <source>
        <dbReference type="ARBA" id="ARBA00005887"/>
    </source>
</evidence>
<gene>
    <name evidence="10" type="ORF">F3Y22_tig00117056pilonHSYRG00923</name>
</gene>
<organism evidence="10 11">
    <name type="scientific">Hibiscus syriacus</name>
    <name type="common">Rose of Sharon</name>
    <dbReference type="NCBI Taxonomy" id="106335"/>
    <lineage>
        <taxon>Eukaryota</taxon>
        <taxon>Viridiplantae</taxon>
        <taxon>Streptophyta</taxon>
        <taxon>Embryophyta</taxon>
        <taxon>Tracheophyta</taxon>
        <taxon>Spermatophyta</taxon>
        <taxon>Magnoliopsida</taxon>
        <taxon>eudicotyledons</taxon>
        <taxon>Gunneridae</taxon>
        <taxon>Pentapetalae</taxon>
        <taxon>rosids</taxon>
        <taxon>malvids</taxon>
        <taxon>Malvales</taxon>
        <taxon>Malvaceae</taxon>
        <taxon>Malvoideae</taxon>
        <taxon>Hibiscus</taxon>
    </lineage>
</organism>
<evidence type="ECO:0000259" key="9">
    <source>
        <dbReference type="Pfam" id="PF00909"/>
    </source>
</evidence>
<feature type="transmembrane region" description="Helical" evidence="8">
    <location>
        <begin position="119"/>
        <end position="138"/>
    </location>
</feature>
<protein>
    <recommendedName>
        <fullName evidence="8">Ammonium transporter</fullName>
    </recommendedName>
</protein>
<dbReference type="PANTHER" id="PTHR43029">
    <property type="entry name" value="AMMONIUM TRANSPORTER MEP2"/>
    <property type="match status" value="1"/>
</dbReference>
<dbReference type="AlphaFoldDB" id="A0A6A2XBR3"/>
<feature type="transmembrane region" description="Helical" evidence="8">
    <location>
        <begin position="276"/>
        <end position="295"/>
    </location>
</feature>
<evidence type="ECO:0000256" key="5">
    <source>
        <dbReference type="ARBA" id="ARBA00022989"/>
    </source>
</evidence>
<dbReference type="FunFam" id="1.10.3430.10:FF:000005">
    <property type="entry name" value="Ammonium transporter"/>
    <property type="match status" value="1"/>
</dbReference>
<feature type="transmembrane region" description="Helical" evidence="8">
    <location>
        <begin position="27"/>
        <end position="49"/>
    </location>
</feature>
<dbReference type="Pfam" id="PF00909">
    <property type="entry name" value="Ammonium_transp"/>
    <property type="match status" value="1"/>
</dbReference>
<dbReference type="PROSITE" id="PS01219">
    <property type="entry name" value="AMMONIUM_TRANSP"/>
    <property type="match status" value="1"/>
</dbReference>
<dbReference type="PROSITE" id="PS00457">
    <property type="entry name" value="NA_SOLUT_SYMP_2"/>
    <property type="match status" value="1"/>
</dbReference>
<dbReference type="Gene3D" id="1.10.3430.10">
    <property type="entry name" value="Ammonium transporter AmtB like domains"/>
    <property type="match status" value="1"/>
</dbReference>
<comment type="caution">
    <text evidence="10">The sequence shown here is derived from an EMBL/GenBank/DDBJ whole genome shotgun (WGS) entry which is preliminary data.</text>
</comment>
<feature type="transmembrane region" description="Helical" evidence="8">
    <location>
        <begin position="301"/>
        <end position="322"/>
    </location>
</feature>
<evidence type="ECO:0000256" key="7">
    <source>
        <dbReference type="ARBA" id="ARBA00023177"/>
    </source>
</evidence>
<evidence type="ECO:0000256" key="6">
    <source>
        <dbReference type="ARBA" id="ARBA00023136"/>
    </source>
</evidence>
<dbReference type="EMBL" id="VEPZ02001788">
    <property type="protein sequence ID" value="KAE8654117.1"/>
    <property type="molecule type" value="Genomic_DNA"/>
</dbReference>
<dbReference type="SUPFAM" id="SSF111352">
    <property type="entry name" value="Ammonium transporter"/>
    <property type="match status" value="1"/>
</dbReference>
<dbReference type="InterPro" id="IPR018047">
    <property type="entry name" value="Ammonium_transpt_CS"/>
</dbReference>
<keyword evidence="3 8" id="KW-0813">Transport</keyword>
<comment type="subcellular location">
    <subcellularLocation>
        <location evidence="1 8">Cell membrane</location>
        <topology evidence="1 8">Multi-pass membrane protein</topology>
    </subcellularLocation>
</comment>
<feature type="transmembrane region" description="Helical" evidence="8">
    <location>
        <begin position="334"/>
        <end position="356"/>
    </location>
</feature>
<evidence type="ECO:0000256" key="1">
    <source>
        <dbReference type="ARBA" id="ARBA00004651"/>
    </source>
</evidence>
<dbReference type="InterPro" id="IPR018212">
    <property type="entry name" value="Na/solute_symporter_CS"/>
</dbReference>
<dbReference type="InterPro" id="IPR002229">
    <property type="entry name" value="RhesusRHD"/>
</dbReference>
<feature type="transmembrane region" description="Helical" evidence="8">
    <location>
        <begin position="391"/>
        <end position="419"/>
    </location>
</feature>
<feature type="transmembrane region" description="Helical" evidence="8">
    <location>
        <begin position="246"/>
        <end position="267"/>
    </location>
</feature>
<dbReference type="InterPro" id="IPR024041">
    <property type="entry name" value="NH4_transpt_AmtB-like_dom"/>
</dbReference>
<evidence type="ECO:0000256" key="4">
    <source>
        <dbReference type="ARBA" id="ARBA00022692"/>
    </source>
</evidence>
<evidence type="ECO:0000313" key="10">
    <source>
        <dbReference type="EMBL" id="KAE8654117.1"/>
    </source>
</evidence>
<proteinExistence type="inferred from homology"/>
<keyword evidence="6 8" id="KW-0472">Membrane</keyword>
<keyword evidence="11" id="KW-1185">Reference proteome</keyword>
<dbReference type="GO" id="GO:0008519">
    <property type="term" value="F:ammonium channel activity"/>
    <property type="evidence" value="ECO:0007669"/>
    <property type="project" value="InterPro"/>
</dbReference>
<reference evidence="10" key="1">
    <citation type="submission" date="2019-09" db="EMBL/GenBank/DDBJ databases">
        <title>Draft genome information of white flower Hibiscus syriacus.</title>
        <authorList>
            <person name="Kim Y.-M."/>
        </authorList>
    </citation>
    <scope>NUCLEOTIDE SEQUENCE [LARGE SCALE GENOMIC DNA]</scope>
    <source>
        <strain evidence="10">YM2019G1</strain>
    </source>
</reference>
<comment type="similarity">
    <text evidence="2 8">Belongs to the ammonia transporter channel (TC 1.A.11.2) family.</text>
</comment>
<name>A0A6A2XBR3_HIBSY</name>
<keyword evidence="4 8" id="KW-0812">Transmembrane</keyword>
<feature type="transmembrane region" description="Helical" evidence="8">
    <location>
        <begin position="186"/>
        <end position="205"/>
    </location>
</feature>
<dbReference type="InterPro" id="IPR001905">
    <property type="entry name" value="Ammonium_transpt"/>
</dbReference>